<dbReference type="PANTHER" id="PTHR10900">
    <property type="entry name" value="PERIOSTIN-RELATED"/>
    <property type="match status" value="1"/>
</dbReference>
<accession>B1N647</accession>
<dbReference type="GO" id="GO:0005615">
    <property type="term" value="C:extracellular space"/>
    <property type="evidence" value="ECO:0007669"/>
    <property type="project" value="TreeGrafter"/>
</dbReference>
<dbReference type="SUPFAM" id="SSF82153">
    <property type="entry name" value="FAS1 domain"/>
    <property type="match status" value="1"/>
</dbReference>
<dbReference type="PANTHER" id="PTHR10900:SF77">
    <property type="entry name" value="FI19380P1"/>
    <property type="match status" value="1"/>
</dbReference>
<protein>
    <submittedName>
        <fullName evidence="2">Fasciclin domain protein</fullName>
    </submittedName>
</protein>
<dbReference type="AlphaFoldDB" id="B1N647"/>
<dbReference type="InterPro" id="IPR036378">
    <property type="entry name" value="FAS1_dom_sf"/>
</dbReference>
<dbReference type="Pfam" id="PF02469">
    <property type="entry name" value="Fasciclin"/>
    <property type="match status" value="1"/>
</dbReference>
<proteinExistence type="evidence at transcript level"/>
<dbReference type="Gene3D" id="2.30.180.10">
    <property type="entry name" value="FAS1 domain"/>
    <property type="match status" value="1"/>
</dbReference>
<dbReference type="SMART" id="SM00554">
    <property type="entry name" value="FAS1"/>
    <property type="match status" value="1"/>
</dbReference>
<reference evidence="2" key="1">
    <citation type="journal article" date="2008" name="Aquat. Toxicol.">
        <title>Identification of S2-T A63: a cDNA fragment corresponding to a gene differentially expressed in a Cr-tolerant strain of the unicellular green alga Scenedesmus acutus.</title>
        <authorList>
            <person name="Torelli A."/>
            <person name="Marieschi M."/>
            <person name="Castagnoli B."/>
            <person name="Zanni C."/>
            <person name="Gorbi G."/>
            <person name="Corradi M.G."/>
        </authorList>
    </citation>
    <scope>NUCLEOTIDE SEQUENCE</scope>
    <source>
        <strain evidence="2">ST2</strain>
    </source>
</reference>
<evidence type="ECO:0000313" key="2">
    <source>
        <dbReference type="EMBL" id="ACB06751.1"/>
    </source>
</evidence>
<sequence>SVHYWSDTRKSYARPLHKRITILPTMKLFAAVVLVTCALASVQGRTLQQAAAAPTTVAQALAQTPSLSTLNAAVQAAGIDIPADAAWTIFAPKNEAFSDDDIREETGLTAQQLLQPENKQALTQLLQYHIVPSGALRAAQLQDGQQLTTALAGAAPLKVDIEDEKVEIEVPDAGNDDDGDDADVEQADMTVGNSVIHIVDEVLIPASLRGSRQPARSG</sequence>
<dbReference type="InterPro" id="IPR000782">
    <property type="entry name" value="FAS1_domain"/>
</dbReference>
<feature type="non-terminal residue" evidence="2">
    <location>
        <position position="1"/>
    </location>
</feature>
<name>B1N647_9CHLO</name>
<dbReference type="EMBL" id="EF050740">
    <property type="protein sequence ID" value="ACB06751.1"/>
    <property type="molecule type" value="mRNA"/>
</dbReference>
<dbReference type="PROSITE" id="PS50213">
    <property type="entry name" value="FAS1"/>
    <property type="match status" value="1"/>
</dbReference>
<evidence type="ECO:0000259" key="1">
    <source>
        <dbReference type="PROSITE" id="PS50213"/>
    </source>
</evidence>
<dbReference type="InterPro" id="IPR050904">
    <property type="entry name" value="Adhesion/Biosynth-related"/>
</dbReference>
<feature type="domain" description="FAS1" evidence="1">
    <location>
        <begin position="54"/>
        <end position="203"/>
    </location>
</feature>
<organism evidence="2">
    <name type="scientific">Scenedesmus acutus</name>
    <dbReference type="NCBI Taxonomy" id="104103"/>
    <lineage>
        <taxon>Eukaryota</taxon>
        <taxon>Viridiplantae</taxon>
        <taxon>Chlorophyta</taxon>
        <taxon>core chlorophytes</taxon>
        <taxon>Chlorophyceae</taxon>
        <taxon>CS clade</taxon>
        <taxon>Sphaeropleales</taxon>
        <taxon>Scenedesmaceae</taxon>
        <taxon>Scenedesmus</taxon>
    </lineage>
</organism>